<evidence type="ECO:0000313" key="2">
    <source>
        <dbReference type="EMBL" id="TDQ19463.1"/>
    </source>
</evidence>
<feature type="domain" description="DUF4397" evidence="1">
    <location>
        <begin position="41"/>
        <end position="155"/>
    </location>
</feature>
<dbReference type="PROSITE" id="PS51257">
    <property type="entry name" value="PROKAR_LIPOPROTEIN"/>
    <property type="match status" value="1"/>
</dbReference>
<dbReference type="OrthoDB" id="9792011at2"/>
<reference evidence="2 3" key="1">
    <citation type="submission" date="2019-03" db="EMBL/GenBank/DDBJ databases">
        <title>Genomic Encyclopedia of Type Strains, Phase III (KMG-III): the genomes of soil and plant-associated and newly described type strains.</title>
        <authorList>
            <person name="Whitman W."/>
        </authorList>
    </citation>
    <scope>NUCLEOTIDE SEQUENCE [LARGE SCALE GENOMIC DNA]</scope>
    <source>
        <strain evidence="2 3">CECT 8446</strain>
    </source>
</reference>
<dbReference type="AlphaFoldDB" id="A0A4R6TB53"/>
<evidence type="ECO:0000313" key="3">
    <source>
        <dbReference type="Proteomes" id="UP000294535"/>
    </source>
</evidence>
<evidence type="ECO:0000259" key="1">
    <source>
        <dbReference type="Pfam" id="PF14344"/>
    </source>
</evidence>
<accession>A0A4R6TB53</accession>
<name>A0A4R6TB53_9BACT</name>
<dbReference type="InterPro" id="IPR025510">
    <property type="entry name" value="DUF4397"/>
</dbReference>
<proteinExistence type="predicted"/>
<dbReference type="Proteomes" id="UP000294535">
    <property type="component" value="Unassembled WGS sequence"/>
</dbReference>
<comment type="caution">
    <text evidence="2">The sequence shown here is derived from an EMBL/GenBank/DDBJ whole genome shotgun (WGS) entry which is preliminary data.</text>
</comment>
<organism evidence="2 3">
    <name type="scientific">Algoriphagus boseongensis</name>
    <dbReference type="NCBI Taxonomy" id="1442587"/>
    <lineage>
        <taxon>Bacteria</taxon>
        <taxon>Pseudomonadati</taxon>
        <taxon>Bacteroidota</taxon>
        <taxon>Cytophagia</taxon>
        <taxon>Cytophagales</taxon>
        <taxon>Cyclobacteriaceae</taxon>
        <taxon>Algoriphagus</taxon>
    </lineage>
</organism>
<dbReference type="RefSeq" id="WP_133553797.1">
    <property type="nucleotide sequence ID" value="NZ_SNYF01000005.1"/>
</dbReference>
<dbReference type="EMBL" id="SNYF01000005">
    <property type="protein sequence ID" value="TDQ19463.1"/>
    <property type="molecule type" value="Genomic_DNA"/>
</dbReference>
<gene>
    <name evidence="2" type="ORF">DFQ04_1284</name>
</gene>
<sequence>MYPAKSTWRAKFHLVLSVVTSVTLLSSCMGDLEAPDFPPTAYVSIYQGSPDAPAMDIFANQNKVNRDPMLFSQALPYNAFFPGDRDFRFASFNSATSLLEKDFKLEADSVYSLFVVNESSNLDAVLIQDNWEEPKAESAQVRLVHLSPDTENVSLVITQESTKTIENVAFKGSSEFIEIPKGTTTLVIRSKTTNQTLLTSDVLDLKGNRVYSVLIRGLKAESSGNKKLDLQILTNYINY</sequence>
<dbReference type="Pfam" id="PF14344">
    <property type="entry name" value="DUF4397"/>
    <property type="match status" value="1"/>
</dbReference>
<protein>
    <submittedName>
        <fullName evidence="2">Uncharacterized protein DUF4397</fullName>
    </submittedName>
</protein>
<keyword evidence="3" id="KW-1185">Reference proteome</keyword>